<dbReference type="AlphaFoldDB" id="A0ABD6XL86"/>
<comment type="caution">
    <text evidence="1">The sequence shown here is derived from an EMBL/GenBank/DDBJ whole genome shotgun (WGS) entry which is preliminary data.</text>
</comment>
<name>A0ABD6XL86_ENTAG</name>
<dbReference type="EMBL" id="QGHE01000026">
    <property type="protein sequence ID" value="PWJ72510.1"/>
    <property type="molecule type" value="Genomic_DNA"/>
</dbReference>
<evidence type="ECO:0000313" key="1">
    <source>
        <dbReference type="EMBL" id="PWJ72510.1"/>
    </source>
</evidence>
<organism evidence="1 2">
    <name type="scientific">Enterobacter agglomerans</name>
    <name type="common">Erwinia herbicola</name>
    <name type="synonym">Pantoea agglomerans</name>
    <dbReference type="NCBI Taxonomy" id="549"/>
    <lineage>
        <taxon>Bacteria</taxon>
        <taxon>Pseudomonadati</taxon>
        <taxon>Pseudomonadota</taxon>
        <taxon>Gammaproteobacteria</taxon>
        <taxon>Enterobacterales</taxon>
        <taxon>Erwiniaceae</taxon>
        <taxon>Pantoea</taxon>
        <taxon>Pantoea agglomerans group</taxon>
    </lineage>
</organism>
<evidence type="ECO:0000313" key="2">
    <source>
        <dbReference type="Proteomes" id="UP000245996"/>
    </source>
</evidence>
<protein>
    <submittedName>
        <fullName evidence="1">Uncharacterized protein</fullName>
    </submittedName>
</protein>
<accession>A0ABD6XL86</accession>
<sequence length="74" mass="8868">MIDHRLPEFYLNIYGREYGHLLSELSPQLINRMAYEHQPMPDEKPVKPEWMYTLRQRISDVETFITTCQVCHAS</sequence>
<gene>
    <name evidence="1" type="ORF">C7430_1263</name>
</gene>
<dbReference type="Proteomes" id="UP000245996">
    <property type="component" value="Unassembled WGS sequence"/>
</dbReference>
<proteinExistence type="predicted"/>
<reference evidence="1 2" key="1">
    <citation type="submission" date="2018-05" db="EMBL/GenBank/DDBJ databases">
        <title>Genomic Encyclopedia of Type Strains, Phase IV (KMG-V): Genome sequencing to study the core and pangenomes of soil and plant-associated prokaryotes.</title>
        <authorList>
            <person name="Whitman W."/>
        </authorList>
    </citation>
    <scope>NUCLEOTIDE SEQUENCE [LARGE SCALE GENOMIC DNA]</scope>
    <source>
        <strain evidence="1 2">PNG 92-11</strain>
    </source>
</reference>